<keyword evidence="1" id="KW-0812">Transmembrane</keyword>
<keyword evidence="1" id="KW-1133">Transmembrane helix</keyword>
<proteinExistence type="predicted"/>
<dbReference type="PANTHER" id="PTHR38525">
    <property type="entry name" value="OS03G0824500 PROTEIN"/>
    <property type="match status" value="1"/>
</dbReference>
<dbReference type="EMBL" id="JACEFO010001756">
    <property type="protein sequence ID" value="KAF8708630.1"/>
    <property type="molecule type" value="Genomic_DNA"/>
</dbReference>
<dbReference type="PANTHER" id="PTHR38525:SF1">
    <property type="entry name" value="OS03G0824500 PROTEIN"/>
    <property type="match status" value="1"/>
</dbReference>
<gene>
    <name evidence="2" type="ORF">HU200_030010</name>
</gene>
<dbReference type="AlphaFoldDB" id="A0A835BS40"/>
<comment type="caution">
    <text evidence="2">The sequence shown here is derived from an EMBL/GenBank/DDBJ whole genome shotgun (WGS) entry which is preliminary data.</text>
</comment>
<evidence type="ECO:0000313" key="2">
    <source>
        <dbReference type="EMBL" id="KAF8708630.1"/>
    </source>
</evidence>
<sequence length="142" mass="15113">MPAVTDLAFKALTAGLGVATIYLAGTFSVNVYRGLSWHSEQSVSEPPTPPRPALSPTPLRVAGQASIWDLWAPRRLIRCLLPPDSITLLRLATMRGGGSAVPVIVCLPRLVCADLSPEGMRRGCLPGLPGASEQLCKRLLDT</sequence>
<name>A0A835BS40_9POAL</name>
<dbReference type="OrthoDB" id="760831at2759"/>
<keyword evidence="1" id="KW-0472">Membrane</keyword>
<dbReference type="Proteomes" id="UP000636709">
    <property type="component" value="Unassembled WGS sequence"/>
</dbReference>
<feature type="transmembrane region" description="Helical" evidence="1">
    <location>
        <begin position="12"/>
        <end position="32"/>
    </location>
</feature>
<evidence type="ECO:0000313" key="3">
    <source>
        <dbReference type="Proteomes" id="UP000636709"/>
    </source>
</evidence>
<organism evidence="2 3">
    <name type="scientific">Digitaria exilis</name>
    <dbReference type="NCBI Taxonomy" id="1010633"/>
    <lineage>
        <taxon>Eukaryota</taxon>
        <taxon>Viridiplantae</taxon>
        <taxon>Streptophyta</taxon>
        <taxon>Embryophyta</taxon>
        <taxon>Tracheophyta</taxon>
        <taxon>Spermatophyta</taxon>
        <taxon>Magnoliopsida</taxon>
        <taxon>Liliopsida</taxon>
        <taxon>Poales</taxon>
        <taxon>Poaceae</taxon>
        <taxon>PACMAD clade</taxon>
        <taxon>Panicoideae</taxon>
        <taxon>Panicodae</taxon>
        <taxon>Paniceae</taxon>
        <taxon>Anthephorinae</taxon>
        <taxon>Digitaria</taxon>
    </lineage>
</organism>
<reference evidence="2" key="1">
    <citation type="submission" date="2020-07" db="EMBL/GenBank/DDBJ databases">
        <title>Genome sequence and genetic diversity analysis of an under-domesticated orphan crop, white fonio (Digitaria exilis).</title>
        <authorList>
            <person name="Bennetzen J.L."/>
            <person name="Chen S."/>
            <person name="Ma X."/>
            <person name="Wang X."/>
            <person name="Yssel A.E.J."/>
            <person name="Chaluvadi S.R."/>
            <person name="Johnson M."/>
            <person name="Gangashetty P."/>
            <person name="Hamidou F."/>
            <person name="Sanogo M.D."/>
            <person name="Zwaenepoel A."/>
            <person name="Wallace J."/>
            <person name="Van De Peer Y."/>
            <person name="Van Deynze A."/>
        </authorList>
    </citation>
    <scope>NUCLEOTIDE SEQUENCE</scope>
    <source>
        <tissue evidence="2">Leaves</tissue>
    </source>
</reference>
<keyword evidence="3" id="KW-1185">Reference proteome</keyword>
<protein>
    <submittedName>
        <fullName evidence="2">Uncharacterized protein</fullName>
    </submittedName>
</protein>
<evidence type="ECO:0000256" key="1">
    <source>
        <dbReference type="SAM" id="Phobius"/>
    </source>
</evidence>
<accession>A0A835BS40</accession>